<accession>A0A7T4T9X3</accession>
<dbReference type="InterPro" id="IPR022260">
    <property type="entry name" value="Integr_conj_element_PilL"/>
</dbReference>
<feature type="region of interest" description="Disordered" evidence="1">
    <location>
        <begin position="28"/>
        <end position="52"/>
    </location>
</feature>
<gene>
    <name evidence="3" type="ORF">I6I06_02370</name>
</gene>
<dbReference type="KEGG" id="pgis:I6I06_02370"/>
<evidence type="ECO:0000256" key="1">
    <source>
        <dbReference type="SAM" id="MobiDB-lite"/>
    </source>
</evidence>
<evidence type="ECO:0000313" key="4">
    <source>
        <dbReference type="Proteomes" id="UP000595610"/>
    </source>
</evidence>
<reference evidence="3 4" key="1">
    <citation type="submission" date="2020-12" db="EMBL/GenBank/DDBJ databases">
        <title>FDA dAtabase for Regulatory Grade micrObial Sequences (FDA-ARGOS): Supporting development and validation of Infectious Disease Dx tests.</title>
        <authorList>
            <person name="Nelson B."/>
            <person name="Plummer A."/>
            <person name="Tallon L."/>
            <person name="Sadzewicz L."/>
            <person name="Zhao X."/>
            <person name="Boylan J."/>
            <person name="Ott S."/>
            <person name="Bowen H."/>
            <person name="Vavikolanu K."/>
            <person name="Mehta A."/>
            <person name="Aluvathingal J."/>
            <person name="Nadendla S."/>
            <person name="Myers T."/>
            <person name="Yan Y."/>
            <person name="Sichtig H."/>
        </authorList>
    </citation>
    <scope>NUCLEOTIDE SEQUENCE [LARGE SCALE GENOMIC DNA]</scope>
    <source>
        <strain evidence="3 4">FDAARGOS_1049</strain>
    </source>
</reference>
<keyword evidence="4" id="KW-1185">Reference proteome</keyword>
<keyword evidence="2" id="KW-0732">Signal</keyword>
<feature type="chain" id="PRO_5032300163" evidence="2">
    <location>
        <begin position="25"/>
        <end position="205"/>
    </location>
</feature>
<dbReference type="Proteomes" id="UP000595610">
    <property type="component" value="Chromosome 1"/>
</dbReference>
<evidence type="ECO:0000256" key="2">
    <source>
        <dbReference type="SAM" id="SignalP"/>
    </source>
</evidence>
<dbReference type="PROSITE" id="PS51257">
    <property type="entry name" value="PROKAR_LIPOPROTEIN"/>
    <property type="match status" value="1"/>
</dbReference>
<organism evidence="3 4">
    <name type="scientific">Paraburkholderia ginsengisoli</name>
    <dbReference type="NCBI Taxonomy" id="311231"/>
    <lineage>
        <taxon>Bacteria</taxon>
        <taxon>Pseudomonadati</taxon>
        <taxon>Pseudomonadota</taxon>
        <taxon>Betaproteobacteria</taxon>
        <taxon>Burkholderiales</taxon>
        <taxon>Burkholderiaceae</taxon>
        <taxon>Paraburkholderia</taxon>
    </lineage>
</organism>
<sequence>MTRSGRCRNLTRIAALWAAIGLSAGCTSPSPHSPGATGQREPAWAPEATTERTTSIPVIRSGRYTLVELGADAGQHDLLQQVVDITMPGAVSATIGDALRYLLLRSGYRLCEDASAGPPYALPLPAVDLRLGPMTLREALQTLAGPAWQLQSDDSTRTICFARADAAGVTPSSTAPASVPSAASAPAIPAPVVQAAPLSTKEAQP</sequence>
<evidence type="ECO:0000313" key="3">
    <source>
        <dbReference type="EMBL" id="QQC65460.1"/>
    </source>
</evidence>
<dbReference type="AlphaFoldDB" id="A0A7T4T9X3"/>
<dbReference type="EMBL" id="CP066075">
    <property type="protein sequence ID" value="QQC65460.1"/>
    <property type="molecule type" value="Genomic_DNA"/>
</dbReference>
<dbReference type="NCBIfam" id="TIGR03748">
    <property type="entry name" value="conj_PilL"/>
    <property type="match status" value="1"/>
</dbReference>
<protein>
    <submittedName>
        <fullName evidence="3">PilL N-terminal domain-containing protein</fullName>
    </submittedName>
</protein>
<proteinExistence type="predicted"/>
<name>A0A7T4T9X3_9BURK</name>
<feature type="signal peptide" evidence="2">
    <location>
        <begin position="1"/>
        <end position="24"/>
    </location>
</feature>